<accession>A0A1H9V0X3</accession>
<gene>
    <name evidence="1" type="ORF">SAMN04487840_11925</name>
</gene>
<dbReference type="AlphaFoldDB" id="A0A1H9V0X3"/>
<evidence type="ECO:0000313" key="2">
    <source>
        <dbReference type="Proteomes" id="UP000182712"/>
    </source>
</evidence>
<dbReference type="EMBL" id="FOGM01000019">
    <property type="protein sequence ID" value="SES15268.1"/>
    <property type="molecule type" value="Genomic_DNA"/>
</dbReference>
<dbReference type="RefSeq" id="WP_074628183.1">
    <property type="nucleotide sequence ID" value="NZ_FOGM01000019.1"/>
</dbReference>
<proteinExistence type="predicted"/>
<reference evidence="1 2" key="1">
    <citation type="submission" date="2016-10" db="EMBL/GenBank/DDBJ databases">
        <authorList>
            <person name="de Groot N.N."/>
        </authorList>
    </citation>
    <scope>NUCLEOTIDE SEQUENCE [LARGE SCALE GENOMIC DNA]</scope>
    <source>
        <strain evidence="1 2">VTM2R47</strain>
    </source>
</reference>
<sequence>MIYVMQPLWYNKNFYNIVKEILEKDYPNKAIKRKSFCNFLPNHKTPNTYFIINDVHLKSWDGLKKAKIIRNKDPHSHLILVSNEFNYQKFFRSHLSFLGVLDLITLDEKEIKTYLQDII</sequence>
<name>A0A1H9V0X3_9STRE</name>
<evidence type="ECO:0000313" key="1">
    <source>
        <dbReference type="EMBL" id="SES15268.1"/>
    </source>
</evidence>
<protein>
    <recommendedName>
        <fullName evidence="3">Response regulator</fullName>
    </recommendedName>
</protein>
<dbReference type="Gene3D" id="3.40.50.2300">
    <property type="match status" value="1"/>
</dbReference>
<dbReference type="Proteomes" id="UP000182712">
    <property type="component" value="Unassembled WGS sequence"/>
</dbReference>
<organism evidence="1 2">
    <name type="scientific">Streptococcus gallolyticus</name>
    <dbReference type="NCBI Taxonomy" id="315405"/>
    <lineage>
        <taxon>Bacteria</taxon>
        <taxon>Bacillati</taxon>
        <taxon>Bacillota</taxon>
        <taxon>Bacilli</taxon>
        <taxon>Lactobacillales</taxon>
        <taxon>Streptococcaceae</taxon>
        <taxon>Streptococcus</taxon>
    </lineage>
</organism>
<evidence type="ECO:0008006" key="3">
    <source>
        <dbReference type="Google" id="ProtNLM"/>
    </source>
</evidence>